<keyword evidence="3" id="KW-0274">FAD</keyword>
<dbReference type="InterPro" id="IPR050315">
    <property type="entry name" value="FAD-oxidoreductase_2"/>
</dbReference>
<comment type="cofactor">
    <cofactor evidence="1">
        <name>FAD</name>
        <dbReference type="ChEBI" id="CHEBI:57692"/>
    </cofactor>
</comment>
<dbReference type="SUPFAM" id="SSF51905">
    <property type="entry name" value="FAD/NAD(P)-binding domain"/>
    <property type="match status" value="1"/>
</dbReference>
<dbReference type="Pfam" id="PF00890">
    <property type="entry name" value="FAD_binding_2"/>
    <property type="match status" value="1"/>
</dbReference>
<dbReference type="GO" id="GO:0033765">
    <property type="term" value="F:steroid dehydrogenase activity, acting on the CH-CH group of donors"/>
    <property type="evidence" value="ECO:0007669"/>
    <property type="project" value="UniProtKB-ARBA"/>
</dbReference>
<evidence type="ECO:0000256" key="1">
    <source>
        <dbReference type="ARBA" id="ARBA00001974"/>
    </source>
</evidence>
<dbReference type="AlphaFoldDB" id="A0A9D2D114"/>
<dbReference type="PANTHER" id="PTHR43400">
    <property type="entry name" value="FUMARATE REDUCTASE"/>
    <property type="match status" value="1"/>
</dbReference>
<feature type="domain" description="FAD-dependent oxidoreductase 2 FAD-binding" evidence="5">
    <location>
        <begin position="142"/>
        <end position="351"/>
    </location>
</feature>
<protein>
    <submittedName>
        <fullName evidence="6">FAD-dependent oxidoreductase</fullName>
    </submittedName>
</protein>
<accession>A0A9D2D114</accession>
<sequence>MKKNIDVDVAVMGSGVAGMGAAYKLANAGGLKIAVFEKYPAQGGAVSNCPMCFCSTPDTPEAQKSAYEVLARFSNYTANMGLISRVVKYSSELPKIVLDECKIESPMCVKRPPEEYGKQRGYTMGHANGLDVGDIYFLNGRGQGHAFALVMLRMRFMLEKKGVQFYWSTPIKKIIREKNGKVTGAIAYEKDGTEIEIKCKALIVASGGLTGNLPMMKELGIINTKYEDVYKDGGQVNVHFPDSCQDGDGQKAVWEIGGKKGGIVISADPQVPNPMVRIGPNTPWLNANQTKIITEQPYLRVNELGKRFINEEMSNNHTAMSSASALNNPNMAFYMIFDEDTAKHLAESVEEGYVYFIFKGVKCENIRGQMDEMIA</sequence>
<dbReference type="PRINTS" id="PR00419">
    <property type="entry name" value="ADXRDTASE"/>
</dbReference>
<gene>
    <name evidence="6" type="ORF">IAA08_01310</name>
</gene>
<evidence type="ECO:0000313" key="6">
    <source>
        <dbReference type="EMBL" id="HIZ06555.1"/>
    </source>
</evidence>
<organism evidence="6 7">
    <name type="scientific">Candidatus Eubacterium avistercoris</name>
    <dbReference type="NCBI Taxonomy" id="2838567"/>
    <lineage>
        <taxon>Bacteria</taxon>
        <taxon>Bacillati</taxon>
        <taxon>Bacillota</taxon>
        <taxon>Clostridia</taxon>
        <taxon>Eubacteriales</taxon>
        <taxon>Eubacteriaceae</taxon>
        <taxon>Eubacterium</taxon>
    </lineage>
</organism>
<keyword evidence="2" id="KW-0285">Flavoprotein</keyword>
<comment type="caution">
    <text evidence="6">The sequence shown here is derived from an EMBL/GenBank/DDBJ whole genome shotgun (WGS) entry which is preliminary data.</text>
</comment>
<dbReference type="EMBL" id="DXCH01000035">
    <property type="protein sequence ID" value="HIZ06555.1"/>
    <property type="molecule type" value="Genomic_DNA"/>
</dbReference>
<feature type="non-terminal residue" evidence="6">
    <location>
        <position position="375"/>
    </location>
</feature>
<dbReference type="PANTHER" id="PTHR43400:SF7">
    <property type="entry name" value="FAD-DEPENDENT OXIDOREDUCTASE 2 FAD BINDING DOMAIN-CONTAINING PROTEIN"/>
    <property type="match status" value="1"/>
</dbReference>
<evidence type="ECO:0000256" key="4">
    <source>
        <dbReference type="ARBA" id="ARBA00023002"/>
    </source>
</evidence>
<evidence type="ECO:0000256" key="3">
    <source>
        <dbReference type="ARBA" id="ARBA00022827"/>
    </source>
</evidence>
<dbReference type="Proteomes" id="UP000824024">
    <property type="component" value="Unassembled WGS sequence"/>
</dbReference>
<dbReference type="InterPro" id="IPR003953">
    <property type="entry name" value="FAD-dep_OxRdtase_2_FAD-bd"/>
</dbReference>
<proteinExistence type="predicted"/>
<dbReference type="InterPro" id="IPR027477">
    <property type="entry name" value="Succ_DH/fumarate_Rdtase_cat_sf"/>
</dbReference>
<evidence type="ECO:0000259" key="5">
    <source>
        <dbReference type="Pfam" id="PF00890"/>
    </source>
</evidence>
<dbReference type="InterPro" id="IPR036188">
    <property type="entry name" value="FAD/NAD-bd_sf"/>
</dbReference>
<dbReference type="Pfam" id="PF01946">
    <property type="entry name" value="Thi4"/>
    <property type="match status" value="1"/>
</dbReference>
<reference evidence="6" key="1">
    <citation type="journal article" date="2021" name="PeerJ">
        <title>Extensive microbial diversity within the chicken gut microbiome revealed by metagenomics and culture.</title>
        <authorList>
            <person name="Gilroy R."/>
            <person name="Ravi A."/>
            <person name="Getino M."/>
            <person name="Pursley I."/>
            <person name="Horton D.L."/>
            <person name="Alikhan N.F."/>
            <person name="Baker D."/>
            <person name="Gharbi K."/>
            <person name="Hall N."/>
            <person name="Watson M."/>
            <person name="Adriaenssens E.M."/>
            <person name="Foster-Nyarko E."/>
            <person name="Jarju S."/>
            <person name="Secka A."/>
            <person name="Antonio M."/>
            <person name="Oren A."/>
            <person name="Chaudhuri R.R."/>
            <person name="La Ragione R."/>
            <person name="Hildebrand F."/>
            <person name="Pallen M.J."/>
        </authorList>
    </citation>
    <scope>NUCLEOTIDE SEQUENCE</scope>
    <source>
        <strain evidence="6">CHK192-9172</strain>
    </source>
</reference>
<evidence type="ECO:0000313" key="7">
    <source>
        <dbReference type="Proteomes" id="UP000824024"/>
    </source>
</evidence>
<keyword evidence="4" id="KW-0560">Oxidoreductase</keyword>
<reference evidence="6" key="2">
    <citation type="submission" date="2021-04" db="EMBL/GenBank/DDBJ databases">
        <authorList>
            <person name="Gilroy R."/>
        </authorList>
    </citation>
    <scope>NUCLEOTIDE SEQUENCE</scope>
    <source>
        <strain evidence="6">CHK192-9172</strain>
    </source>
</reference>
<dbReference type="Gene3D" id="3.90.700.10">
    <property type="entry name" value="Succinate dehydrogenase/fumarate reductase flavoprotein, catalytic domain"/>
    <property type="match status" value="1"/>
</dbReference>
<dbReference type="Gene3D" id="3.50.50.60">
    <property type="entry name" value="FAD/NAD(P)-binding domain"/>
    <property type="match status" value="1"/>
</dbReference>
<name>A0A9D2D114_9FIRM</name>
<evidence type="ECO:0000256" key="2">
    <source>
        <dbReference type="ARBA" id="ARBA00022630"/>
    </source>
</evidence>